<feature type="domain" description="4Fe-4S ferredoxin-type" evidence="8">
    <location>
        <begin position="471"/>
        <end position="503"/>
    </location>
</feature>
<dbReference type="AlphaFoldDB" id="A0A550JDI6"/>
<dbReference type="Proteomes" id="UP000317155">
    <property type="component" value="Unassembled WGS sequence"/>
</dbReference>
<feature type="transmembrane region" description="Helical" evidence="7">
    <location>
        <begin position="196"/>
        <end position="213"/>
    </location>
</feature>
<keyword evidence="7" id="KW-1133">Transmembrane helix</keyword>
<evidence type="ECO:0000256" key="7">
    <source>
        <dbReference type="SAM" id="Phobius"/>
    </source>
</evidence>
<evidence type="ECO:0000313" key="9">
    <source>
        <dbReference type="EMBL" id="TRO81273.1"/>
    </source>
</evidence>
<keyword evidence="10" id="KW-1185">Reference proteome</keyword>
<dbReference type="SUPFAM" id="SSF54862">
    <property type="entry name" value="4Fe-4S ferredoxins"/>
    <property type="match status" value="2"/>
</dbReference>
<name>A0A550JDI6_9BACT</name>
<keyword evidence="4" id="KW-0249">Electron transport</keyword>
<dbReference type="GO" id="GO:0051539">
    <property type="term" value="F:4 iron, 4 sulfur cluster binding"/>
    <property type="evidence" value="ECO:0007669"/>
    <property type="project" value="UniProtKB-KW"/>
</dbReference>
<keyword evidence="2" id="KW-0004">4Fe-4S</keyword>
<dbReference type="EMBL" id="VJVV01000006">
    <property type="protein sequence ID" value="TRO81273.1"/>
    <property type="molecule type" value="Genomic_DNA"/>
</dbReference>
<dbReference type="RefSeq" id="WP_092058006.1">
    <property type="nucleotide sequence ID" value="NZ_FOJJ01000038.1"/>
</dbReference>
<evidence type="ECO:0000313" key="10">
    <source>
        <dbReference type="Proteomes" id="UP000317155"/>
    </source>
</evidence>
<dbReference type="InterPro" id="IPR017896">
    <property type="entry name" value="4Fe4S_Fe-S-bd"/>
</dbReference>
<gene>
    <name evidence="9" type="ORF">FL622_10235</name>
</gene>
<feature type="transmembrane region" description="Helical" evidence="7">
    <location>
        <begin position="117"/>
        <end position="137"/>
    </location>
</feature>
<evidence type="ECO:0000256" key="4">
    <source>
        <dbReference type="ARBA" id="ARBA00022982"/>
    </source>
</evidence>
<keyword evidence="7" id="KW-0812">Transmembrane</keyword>
<dbReference type="PANTHER" id="PTHR30176">
    <property type="entry name" value="FERREDOXIN-TYPE PROTEIN NAPH"/>
    <property type="match status" value="1"/>
</dbReference>
<dbReference type="GO" id="GO:0046872">
    <property type="term" value="F:metal ion binding"/>
    <property type="evidence" value="ECO:0007669"/>
    <property type="project" value="UniProtKB-KW"/>
</dbReference>
<sequence>MRFPAWRHVRMAFQILCLLAFLWLFLQTEYRGSDTLRYPVSLLFRIDPLAALADALAPGAFGWLLLWPALLLLALTALFGRFFCGWICPLGTTLDGVGKLVGRGRISPRPAWRRVKYYLLLSMTAAALFGVQLFGLLDPLSIFLRSLTFSFNPAFNLVANSVFDFFYQHPVPLVSPLVNGSYDFFRDHLLAFHPPAYQLALLTLAIFLGILLLERVERRFWCKNLCPLGALLGLCSRHSLTTRVPAKVCDDCRRCLSDCRSGAVTETAHRKDECLLCLDCSGFCPANRVVFTLGSRPTAGGRVDLTRRGLMTSLAAGALVAPVTGSAPNLWNRDPYLLRPPGSLAEAEFLRRCIRCGECMKVCIGGALHPALLQAGLSGFYTPLLVPRIGYCEYNCTLCGQVCPTGAIGLLNLAEKQKAVIGIAVFDTDRCLPFARGEECLVCEEHCPTGEKAIVFDEREVLVGSEMRRLKVPRLIKSRCVGCGICETRCPLEGASAIRVINEGESRRARDLWA</sequence>
<organism evidence="9 10">
    <name type="scientific">Trichloromonas acetexigens</name>
    <dbReference type="NCBI Taxonomy" id="38815"/>
    <lineage>
        <taxon>Bacteria</taxon>
        <taxon>Pseudomonadati</taxon>
        <taxon>Thermodesulfobacteriota</taxon>
        <taxon>Desulfuromonadia</taxon>
        <taxon>Desulfuromonadales</taxon>
        <taxon>Trichloromonadaceae</taxon>
        <taxon>Trichloromonas</taxon>
    </lineage>
</organism>
<dbReference type="OrthoDB" id="9808559at2"/>
<dbReference type="PANTHER" id="PTHR30176:SF3">
    <property type="entry name" value="FERREDOXIN-TYPE PROTEIN NAPH"/>
    <property type="match status" value="1"/>
</dbReference>
<feature type="transmembrane region" description="Helical" evidence="7">
    <location>
        <begin position="55"/>
        <end position="79"/>
    </location>
</feature>
<proteinExistence type="predicted"/>
<keyword evidence="3" id="KW-0479">Metal-binding</keyword>
<keyword evidence="1" id="KW-0813">Transport</keyword>
<dbReference type="PROSITE" id="PS51379">
    <property type="entry name" value="4FE4S_FER_2"/>
    <property type="match status" value="3"/>
</dbReference>
<dbReference type="Gene3D" id="3.30.70.20">
    <property type="match status" value="2"/>
</dbReference>
<keyword evidence="6" id="KW-0411">Iron-sulfur</keyword>
<dbReference type="PROSITE" id="PS00198">
    <property type="entry name" value="4FE4S_FER_1"/>
    <property type="match status" value="1"/>
</dbReference>
<dbReference type="InterPro" id="IPR017900">
    <property type="entry name" value="4Fe4S_Fe_S_CS"/>
</dbReference>
<dbReference type="Pfam" id="PF12801">
    <property type="entry name" value="Fer4_5"/>
    <property type="match status" value="2"/>
</dbReference>
<dbReference type="InterPro" id="IPR051684">
    <property type="entry name" value="Electron_Trans/Redox"/>
</dbReference>
<dbReference type="CDD" id="cd16373">
    <property type="entry name" value="DMSOR_beta_like"/>
    <property type="match status" value="1"/>
</dbReference>
<feature type="domain" description="4Fe-4S ferredoxin-type" evidence="8">
    <location>
        <begin position="343"/>
        <end position="373"/>
    </location>
</feature>
<evidence type="ECO:0000256" key="6">
    <source>
        <dbReference type="ARBA" id="ARBA00023014"/>
    </source>
</evidence>
<evidence type="ECO:0000256" key="2">
    <source>
        <dbReference type="ARBA" id="ARBA00022485"/>
    </source>
</evidence>
<reference evidence="9 10" key="1">
    <citation type="submission" date="2019-07" db="EMBL/GenBank/DDBJ databases">
        <title>Insights of Desulfuromonas acetexigens electromicrobiology.</title>
        <authorList>
            <person name="Katuri K."/>
            <person name="Sapireddy V."/>
            <person name="Shaw D.R."/>
            <person name="Saikaly P."/>
        </authorList>
    </citation>
    <scope>NUCLEOTIDE SEQUENCE [LARGE SCALE GENOMIC DNA]</scope>
    <source>
        <strain evidence="9 10">2873</strain>
    </source>
</reference>
<protein>
    <submittedName>
        <fullName evidence="9">4Fe-4S binding protein</fullName>
    </submittedName>
</protein>
<evidence type="ECO:0000259" key="8">
    <source>
        <dbReference type="PROSITE" id="PS51379"/>
    </source>
</evidence>
<feature type="domain" description="4Fe-4S ferredoxin-type" evidence="8">
    <location>
        <begin position="381"/>
        <end position="413"/>
    </location>
</feature>
<dbReference type="GO" id="GO:0005886">
    <property type="term" value="C:plasma membrane"/>
    <property type="evidence" value="ECO:0007669"/>
    <property type="project" value="TreeGrafter"/>
</dbReference>
<keyword evidence="7" id="KW-0472">Membrane</keyword>
<comment type="caution">
    <text evidence="9">The sequence shown here is derived from an EMBL/GenBank/DDBJ whole genome shotgun (WGS) entry which is preliminary data.</text>
</comment>
<evidence type="ECO:0000256" key="3">
    <source>
        <dbReference type="ARBA" id="ARBA00022723"/>
    </source>
</evidence>
<accession>A0A550JDI6</accession>
<evidence type="ECO:0000256" key="1">
    <source>
        <dbReference type="ARBA" id="ARBA00022448"/>
    </source>
</evidence>
<evidence type="ECO:0000256" key="5">
    <source>
        <dbReference type="ARBA" id="ARBA00023004"/>
    </source>
</evidence>
<keyword evidence="5" id="KW-0408">Iron</keyword>